<accession>A0A3E0U3U9</accession>
<reference evidence="6" key="1">
    <citation type="submission" date="2018-08" db="EMBL/GenBank/DDBJ databases">
        <title>Thalassotalea euphylliae genome.</title>
        <authorList>
            <person name="Summers S."/>
            <person name="Rice S.A."/>
            <person name="Freckelton M.L."/>
            <person name="Nedved B.T."/>
            <person name="Hadfield M.G."/>
        </authorList>
    </citation>
    <scope>NUCLEOTIDE SEQUENCE [LARGE SCALE GENOMIC DNA]</scope>
    <source>
        <strain evidence="6">H3</strain>
    </source>
</reference>
<evidence type="ECO:0000256" key="2">
    <source>
        <dbReference type="ARBA" id="ARBA00023125"/>
    </source>
</evidence>
<dbReference type="InterPro" id="IPR001867">
    <property type="entry name" value="OmpR/PhoB-type_DNA-bd"/>
</dbReference>
<evidence type="ECO:0000256" key="1">
    <source>
        <dbReference type="ARBA" id="ARBA00009820"/>
    </source>
</evidence>
<dbReference type="SUPFAM" id="SSF46894">
    <property type="entry name" value="C-terminal effector domain of the bipartite response regulators"/>
    <property type="match status" value="1"/>
</dbReference>
<organism evidence="5 6">
    <name type="scientific">Thalassotalea euphylliae</name>
    <dbReference type="NCBI Taxonomy" id="1655234"/>
    <lineage>
        <taxon>Bacteria</taxon>
        <taxon>Pseudomonadati</taxon>
        <taxon>Pseudomonadota</taxon>
        <taxon>Gammaproteobacteria</taxon>
        <taxon>Alteromonadales</taxon>
        <taxon>Colwelliaceae</taxon>
        <taxon>Thalassotalea</taxon>
    </lineage>
</organism>
<dbReference type="GO" id="GO:0000160">
    <property type="term" value="P:phosphorelay signal transduction system"/>
    <property type="evidence" value="ECO:0007669"/>
    <property type="project" value="InterPro"/>
</dbReference>
<comment type="similarity">
    <text evidence="1">Belongs to the TolB family.</text>
</comment>
<dbReference type="AlphaFoldDB" id="A0A3E0U3U9"/>
<dbReference type="PANTHER" id="PTHR36842">
    <property type="entry name" value="PROTEIN TOLB HOMOLOG"/>
    <property type="match status" value="1"/>
</dbReference>
<dbReference type="Gene3D" id="1.10.10.10">
    <property type="entry name" value="Winged helix-like DNA-binding domain superfamily/Winged helix DNA-binding domain"/>
    <property type="match status" value="1"/>
</dbReference>
<dbReference type="PROSITE" id="PS51755">
    <property type="entry name" value="OMPR_PHOB"/>
    <property type="match status" value="1"/>
</dbReference>
<keyword evidence="6" id="KW-1185">Reference proteome</keyword>
<dbReference type="SUPFAM" id="SSF82171">
    <property type="entry name" value="DPP6 N-terminal domain-like"/>
    <property type="match status" value="2"/>
</dbReference>
<dbReference type="EMBL" id="QUOT01000001">
    <property type="protein sequence ID" value="REL31384.1"/>
    <property type="molecule type" value="Genomic_DNA"/>
</dbReference>
<dbReference type="InterPro" id="IPR016032">
    <property type="entry name" value="Sig_transdc_resp-reg_C-effctor"/>
</dbReference>
<dbReference type="Pfam" id="PF00486">
    <property type="entry name" value="Trans_reg_C"/>
    <property type="match status" value="1"/>
</dbReference>
<comment type="caution">
    <text evidence="5">The sequence shown here is derived from an EMBL/GenBank/DDBJ whole genome shotgun (WGS) entry which is preliminary data.</text>
</comment>
<dbReference type="Proteomes" id="UP000256899">
    <property type="component" value="Unassembled WGS sequence"/>
</dbReference>
<proteinExistence type="inferred from homology"/>
<sequence>MNFFMATQFWVNNYFIDVNRNQIKHQQQATQIPPKALKVLEVLASRAGEVVSHDELMDVVWESSVVGPNTLQRAIAQLRKAFGDDSKQQAFIKTHAKKGYSLEANVRWETNNSQKTPVRELEPNKSLTYRYALAALASVALLVFMLIPSEQAIFDRVTPLTASDEQEFNAAYSPDGRYLVFNRYVGQCISHLWAKDLTNNQEERLSTEPGHYSQLSWSSDGSQLAFILQSDCTDDLENTQQCWQLQTLDFAEAWNGNAKNLLRYNCANIKTTHPSWLNDGRIAMLQYPTPDRNQPTLVVYDAVADELTNIPTSESDRIYSLDYSHRLDRLATVSISDDNEHILRILSVNGITKSEAQISSPENYSADARFPIDFSPDGEHFLTHLEGQIYRLDVDGDLTLVHPASHSGLWNPSYHPSQVKFAATFGIKDYDIGYLSLESEEEADIETFARSTSVDFNAKFQPSGELITFISHRSGKRQLWVIDGTSTYQLTQFKQGLRSSRYEWSPDGQTLAVNVNNQIALISLDASYRLIESPIAVSVLMPWTTPDTLLVTDNRTEKQRLFAIDINSGEATDLAQEQVLWAAYYQADQLLYLNSLSQAMLHSDSDSGSGSGSGSGSDIQPLNILTNKLFDDYLLLKGDSLYGISSQAELWRYDLKLNQLTTIANLDKDILYVTDIRNDEILASKFIGGRRELVEFSQPK</sequence>
<protein>
    <recommendedName>
        <fullName evidence="4">OmpR/PhoB-type domain-containing protein</fullName>
    </recommendedName>
</protein>
<dbReference type="Pfam" id="PF07676">
    <property type="entry name" value="PD40"/>
    <property type="match status" value="2"/>
</dbReference>
<feature type="domain" description="OmpR/PhoB-type" evidence="4">
    <location>
        <begin position="6"/>
        <end position="104"/>
    </location>
</feature>
<feature type="DNA-binding region" description="OmpR/PhoB-type" evidence="3">
    <location>
        <begin position="6"/>
        <end position="104"/>
    </location>
</feature>
<dbReference type="SMART" id="SM00862">
    <property type="entry name" value="Trans_reg_C"/>
    <property type="match status" value="1"/>
</dbReference>
<evidence type="ECO:0000256" key="3">
    <source>
        <dbReference type="PROSITE-ProRule" id="PRU01091"/>
    </source>
</evidence>
<dbReference type="PANTHER" id="PTHR36842:SF1">
    <property type="entry name" value="PROTEIN TOLB"/>
    <property type="match status" value="1"/>
</dbReference>
<gene>
    <name evidence="5" type="ORF">DXX94_12030</name>
</gene>
<dbReference type="CDD" id="cd00383">
    <property type="entry name" value="trans_reg_C"/>
    <property type="match status" value="1"/>
</dbReference>
<keyword evidence="2 3" id="KW-0238">DNA-binding</keyword>
<dbReference type="GO" id="GO:0003677">
    <property type="term" value="F:DNA binding"/>
    <property type="evidence" value="ECO:0007669"/>
    <property type="project" value="UniProtKB-UniRule"/>
</dbReference>
<dbReference type="InterPro" id="IPR011659">
    <property type="entry name" value="WD40"/>
</dbReference>
<evidence type="ECO:0000313" key="6">
    <source>
        <dbReference type="Proteomes" id="UP000256899"/>
    </source>
</evidence>
<dbReference type="GO" id="GO:0006355">
    <property type="term" value="P:regulation of DNA-templated transcription"/>
    <property type="evidence" value="ECO:0007669"/>
    <property type="project" value="InterPro"/>
</dbReference>
<dbReference type="InterPro" id="IPR011042">
    <property type="entry name" value="6-blade_b-propeller_TolB-like"/>
</dbReference>
<dbReference type="InterPro" id="IPR036388">
    <property type="entry name" value="WH-like_DNA-bd_sf"/>
</dbReference>
<dbReference type="Gene3D" id="2.120.10.30">
    <property type="entry name" value="TolB, C-terminal domain"/>
    <property type="match status" value="2"/>
</dbReference>
<evidence type="ECO:0000313" key="5">
    <source>
        <dbReference type="EMBL" id="REL31384.1"/>
    </source>
</evidence>
<evidence type="ECO:0000259" key="4">
    <source>
        <dbReference type="PROSITE" id="PS51755"/>
    </source>
</evidence>
<name>A0A3E0U3U9_9GAMM</name>